<feature type="non-terminal residue" evidence="8">
    <location>
        <position position="560"/>
    </location>
</feature>
<dbReference type="SMART" id="SM00357">
    <property type="entry name" value="CSP"/>
    <property type="match status" value="1"/>
</dbReference>
<evidence type="ECO:0000256" key="3">
    <source>
        <dbReference type="ARBA" id="ARBA00022737"/>
    </source>
</evidence>
<dbReference type="InterPro" id="IPR011129">
    <property type="entry name" value="CSD"/>
</dbReference>
<dbReference type="PANTHER" id="PTHR12913:SF1">
    <property type="entry name" value="COLD SHOCK DOMAIN-CONTAINING PROTEIN E1"/>
    <property type="match status" value="1"/>
</dbReference>
<feature type="compositionally biased region" description="Pro residues" evidence="6">
    <location>
        <begin position="279"/>
        <end position="291"/>
    </location>
</feature>
<evidence type="ECO:0000256" key="1">
    <source>
        <dbReference type="ARBA" id="ARBA00004496"/>
    </source>
</evidence>
<feature type="compositionally biased region" description="Low complexity" evidence="6">
    <location>
        <begin position="131"/>
        <end position="142"/>
    </location>
</feature>
<keyword evidence="4" id="KW-0694">RNA-binding</keyword>
<sequence>MLSTSLVSSEELLRAQPSAPSGPESTYRPGSRQDRERQDRQPRARTPRPQIEVPEDATPQYGFVVARQQNYGFIKNERTRIFFHVSDSDAASGGAALNDYVGFVIGRDAGSGRTVACRVETLTPGFDPSQPRAGGAREAPARGPAPRPPQARPAAPRAGDARGPPLPATEGPPAAAFLLLGEELLPGTQRGVVAVRSRSQASVRLDDGVILYSEPGQDPSAQHQAHYGNFRVQAGQPAVLENDAVEFEVAHSSATLARKAVNIRLVGVQGGRDGARPGTPEPSAPELPPPGAERLLGRIVQTKKEFGFIRQLDRPGDIFFHFSQLQGIPPDQVTPGLEVEYGVRRDAKGQLSAVGVTPAPPGSVVFEVVAPEVLAGVVLERPGAGPGNDGAGVLGCPAGAGPRRVLFHAADVAAGARLRPGDHVLFRLATDVRAARAAAAASSPAGAAMAGRRAVGVEPVALSGRVLALPPDRGFGFLGALGWRGGAAPRTLGPAPAKLYFQLREVAPRGEGEPELRPGDELEGVLHTSPKGGEPLARCLARTRCAPPDTSGAAGGGAAT</sequence>
<dbReference type="PROSITE" id="PS00352">
    <property type="entry name" value="CSD_1"/>
    <property type="match status" value="1"/>
</dbReference>
<dbReference type="GO" id="GO:0003723">
    <property type="term" value="F:RNA binding"/>
    <property type="evidence" value="ECO:0007669"/>
    <property type="project" value="UniProtKB-KW"/>
</dbReference>
<dbReference type="PANTHER" id="PTHR12913">
    <property type="entry name" value="UNR PROTEIN N-RAS UPSTREAM GENE PROTEIN"/>
    <property type="match status" value="1"/>
</dbReference>
<evidence type="ECO:0000256" key="2">
    <source>
        <dbReference type="ARBA" id="ARBA00022490"/>
    </source>
</evidence>
<evidence type="ECO:0000259" key="7">
    <source>
        <dbReference type="PROSITE" id="PS51857"/>
    </source>
</evidence>
<name>A0A1D1ZR48_AUXPR</name>
<proteinExistence type="inferred from homology"/>
<dbReference type="InterPro" id="IPR019844">
    <property type="entry name" value="CSD_CS"/>
</dbReference>
<dbReference type="InterPro" id="IPR002059">
    <property type="entry name" value="CSP_DNA-bd"/>
</dbReference>
<keyword evidence="2" id="KW-0963">Cytoplasm</keyword>
<evidence type="ECO:0000256" key="4">
    <source>
        <dbReference type="ARBA" id="ARBA00022884"/>
    </source>
</evidence>
<dbReference type="Gene3D" id="2.40.50.140">
    <property type="entry name" value="Nucleic acid-binding proteins"/>
    <property type="match status" value="2"/>
</dbReference>
<organism evidence="8">
    <name type="scientific">Auxenochlorella protothecoides</name>
    <name type="common">Green microalga</name>
    <name type="synonym">Chlorella protothecoides</name>
    <dbReference type="NCBI Taxonomy" id="3075"/>
    <lineage>
        <taxon>Eukaryota</taxon>
        <taxon>Viridiplantae</taxon>
        <taxon>Chlorophyta</taxon>
        <taxon>core chlorophytes</taxon>
        <taxon>Trebouxiophyceae</taxon>
        <taxon>Chlorellales</taxon>
        <taxon>Chlorellaceae</taxon>
        <taxon>Auxenochlorella</taxon>
    </lineage>
</organism>
<dbReference type="GO" id="GO:0005737">
    <property type="term" value="C:cytoplasm"/>
    <property type="evidence" value="ECO:0007669"/>
    <property type="project" value="UniProtKB-SubCell"/>
</dbReference>
<feature type="region of interest" description="Disordered" evidence="6">
    <location>
        <begin position="510"/>
        <end position="533"/>
    </location>
</feature>
<accession>A0A1D1ZR48</accession>
<feature type="compositionally biased region" description="Low complexity" evidence="6">
    <location>
        <begin position="152"/>
        <end position="163"/>
    </location>
</feature>
<reference evidence="8" key="1">
    <citation type="submission" date="2015-08" db="EMBL/GenBank/DDBJ databases">
        <authorList>
            <person name="Babu N.S."/>
            <person name="Beckwith C.J."/>
            <person name="Beseler K.G."/>
            <person name="Brison A."/>
            <person name="Carone J.V."/>
            <person name="Caskin T.P."/>
            <person name="Diamond M."/>
            <person name="Durham M.E."/>
            <person name="Foxe J.M."/>
            <person name="Go M."/>
            <person name="Henderson B.A."/>
            <person name="Jones I.B."/>
            <person name="McGettigan J.A."/>
            <person name="Micheletti S.J."/>
            <person name="Nasrallah M.E."/>
            <person name="Ortiz D."/>
            <person name="Piller C.R."/>
            <person name="Privatt S.R."/>
            <person name="Schneider S.L."/>
            <person name="Sharp S."/>
            <person name="Smith T.C."/>
            <person name="Stanton J.D."/>
            <person name="Ullery H.E."/>
            <person name="Wilson R.J."/>
            <person name="Serrano M.G."/>
            <person name="Buck G."/>
            <person name="Lee V."/>
            <person name="Wang Y."/>
            <person name="Carvalho R."/>
            <person name="Voegtly L."/>
            <person name="Shi R."/>
            <person name="Duckworth R."/>
            <person name="Johnson A."/>
            <person name="Loviza R."/>
            <person name="Walstead R."/>
            <person name="Shah Z."/>
            <person name="Kiflezghi M."/>
            <person name="Wade K."/>
            <person name="Ball S.L."/>
            <person name="Bradley K.W."/>
            <person name="Asai D.J."/>
            <person name="Bowman C.A."/>
            <person name="Russell D.A."/>
            <person name="Pope W.H."/>
            <person name="Jacobs-Sera D."/>
            <person name="Hendrix R.W."/>
            <person name="Hatfull G.F."/>
        </authorList>
    </citation>
    <scope>NUCLEOTIDE SEQUENCE</scope>
</reference>
<evidence type="ECO:0000256" key="5">
    <source>
        <dbReference type="ARBA" id="ARBA00044751"/>
    </source>
</evidence>
<dbReference type="SUPFAM" id="SSF50249">
    <property type="entry name" value="Nucleic acid-binding proteins"/>
    <property type="match status" value="2"/>
</dbReference>
<dbReference type="AlphaFoldDB" id="A0A1D1ZR48"/>
<protein>
    <recommendedName>
        <fullName evidence="7">CSD domain-containing protein</fullName>
    </recommendedName>
</protein>
<feature type="region of interest" description="Disordered" evidence="6">
    <location>
        <begin position="1"/>
        <end position="57"/>
    </location>
</feature>
<feature type="region of interest" description="Disordered" evidence="6">
    <location>
        <begin position="270"/>
        <end position="292"/>
    </location>
</feature>
<comment type="similarity">
    <text evidence="5">Belongs to the UNR family.</text>
</comment>
<dbReference type="CDD" id="cd04458">
    <property type="entry name" value="CSP_CDS"/>
    <property type="match status" value="1"/>
</dbReference>
<dbReference type="InterPro" id="IPR012340">
    <property type="entry name" value="NA-bd_OB-fold"/>
</dbReference>
<comment type="subcellular location">
    <subcellularLocation>
        <location evidence="1">Cytoplasm</location>
    </subcellularLocation>
</comment>
<keyword evidence="3" id="KW-0677">Repeat</keyword>
<dbReference type="PROSITE" id="PS51857">
    <property type="entry name" value="CSD_2"/>
    <property type="match status" value="1"/>
</dbReference>
<feature type="region of interest" description="Disordered" evidence="6">
    <location>
        <begin position="122"/>
        <end position="173"/>
    </location>
</feature>
<feature type="compositionally biased region" description="Low complexity" evidence="6">
    <location>
        <begin position="1"/>
        <end position="10"/>
    </location>
</feature>
<gene>
    <name evidence="8" type="ORF">g.60788</name>
</gene>
<evidence type="ECO:0000313" key="8">
    <source>
        <dbReference type="EMBL" id="JAT69442.1"/>
    </source>
</evidence>
<feature type="domain" description="CSD" evidence="7">
    <location>
        <begin position="294"/>
        <end position="358"/>
    </location>
</feature>
<evidence type="ECO:0000256" key="6">
    <source>
        <dbReference type="SAM" id="MobiDB-lite"/>
    </source>
</evidence>
<feature type="compositionally biased region" description="Basic and acidic residues" evidence="6">
    <location>
        <begin position="31"/>
        <end position="42"/>
    </location>
</feature>
<feature type="compositionally biased region" description="Basic and acidic residues" evidence="6">
    <location>
        <begin position="510"/>
        <end position="520"/>
    </location>
</feature>
<dbReference type="EMBL" id="GDKF01009180">
    <property type="protein sequence ID" value="JAT69442.1"/>
    <property type="molecule type" value="Transcribed_RNA"/>
</dbReference>
<dbReference type="Pfam" id="PF00313">
    <property type="entry name" value="CSD"/>
    <property type="match status" value="1"/>
</dbReference>